<evidence type="ECO:0000259" key="3">
    <source>
        <dbReference type="Pfam" id="PF12450"/>
    </source>
</evidence>
<accession>A0ABT0KLG4</accession>
<keyword evidence="1" id="KW-0732">Signal</keyword>
<sequence>MTKQNRNGFKHQCYLATLTAMLATSMCVNAEEIQQIAKSEKVQAVSIDPISLPKKPSYPPVKPGYYQGNLTLSGHGGNMVTGETPVSRFSFMSNRDDYELLTQAVNKNTLPYRNQVASHQLINRFDYLFSHNVNDVVLLSNNYVLATELAPSPYNRDTELLLINIELTKEASDKAALGFNWLQATVNFNPRLVSEYRLIGFENAHQTSSHPRTMKLSYRRQYVALYELRFNESIENQPNNYINSSINHSNNDSIINKYSANELATLSLSDARSTSGQKLIKPQPIDIHQQQKFFEHTSNEFRFAAAVAGLGQLMNMNNYVHDFDYQQLIEIAEGSKGEDFDGERTEFIAIAKSVAVIASDSKFKDARSKKQVVPPHELEPYPMPYPIKSKHAGELPEGKQKLILPVKPVIEPVPKPLPVNNHI</sequence>
<evidence type="ECO:0000259" key="2">
    <source>
        <dbReference type="Pfam" id="PF12034"/>
    </source>
</evidence>
<evidence type="ECO:0000256" key="1">
    <source>
        <dbReference type="SAM" id="SignalP"/>
    </source>
</evidence>
<evidence type="ECO:0000313" key="4">
    <source>
        <dbReference type="EMBL" id="MCL1044687.1"/>
    </source>
</evidence>
<organism evidence="4 5">
    <name type="scientific">Shewanella electrodiphila</name>
    <dbReference type="NCBI Taxonomy" id="934143"/>
    <lineage>
        <taxon>Bacteria</taxon>
        <taxon>Pseudomonadati</taxon>
        <taxon>Pseudomonadota</taxon>
        <taxon>Gammaproteobacteria</taxon>
        <taxon>Alteromonadales</taxon>
        <taxon>Shewanellaceae</taxon>
        <taxon>Shewanella</taxon>
    </lineage>
</organism>
<feature type="domain" description="Uncharacterized protein YfbK C-terminal" evidence="2">
    <location>
        <begin position="185"/>
        <end position="354"/>
    </location>
</feature>
<dbReference type="Pfam" id="PF12034">
    <property type="entry name" value="YfbK_C"/>
    <property type="match status" value="1"/>
</dbReference>
<protein>
    <submittedName>
        <fullName evidence="4">von Willebrand factor type A domain-containing protein</fullName>
    </submittedName>
</protein>
<comment type="caution">
    <text evidence="4">The sequence shown here is derived from an EMBL/GenBank/DDBJ whole genome shotgun (WGS) entry which is preliminary data.</text>
</comment>
<reference evidence="4 5" key="1">
    <citation type="submission" date="2022-01" db="EMBL/GenBank/DDBJ databases">
        <title>Whole genome-based taxonomy of the Shewanellaceae.</title>
        <authorList>
            <person name="Martin-Rodriguez A.J."/>
        </authorList>
    </citation>
    <scope>NUCLEOTIDE SEQUENCE [LARGE SCALE GENOMIC DNA]</scope>
    <source>
        <strain evidence="4 5">DSM 24955</strain>
    </source>
</reference>
<feature type="domain" description="Uncharacterised protein YfbK N-terminal" evidence="3">
    <location>
        <begin position="79"/>
        <end position="161"/>
    </location>
</feature>
<name>A0ABT0KLG4_9GAMM</name>
<dbReference type="InterPro" id="IPR022156">
    <property type="entry name" value="Uncharacterised_YfbK_N"/>
</dbReference>
<keyword evidence="5" id="KW-1185">Reference proteome</keyword>
<evidence type="ECO:0000313" key="5">
    <source>
        <dbReference type="Proteomes" id="UP001202134"/>
    </source>
</evidence>
<dbReference type="RefSeq" id="WP_248954968.1">
    <property type="nucleotide sequence ID" value="NZ_JAKIKU010000002.1"/>
</dbReference>
<dbReference type="Proteomes" id="UP001202134">
    <property type="component" value="Unassembled WGS sequence"/>
</dbReference>
<proteinExistence type="predicted"/>
<feature type="signal peptide" evidence="1">
    <location>
        <begin position="1"/>
        <end position="30"/>
    </location>
</feature>
<gene>
    <name evidence="4" type="ORF">L2737_05010</name>
</gene>
<dbReference type="Pfam" id="PF12450">
    <property type="entry name" value="vWF_A"/>
    <property type="match status" value="1"/>
</dbReference>
<dbReference type="InterPro" id="IPR021908">
    <property type="entry name" value="YfbK_C"/>
</dbReference>
<dbReference type="EMBL" id="JAKIKU010000002">
    <property type="protein sequence ID" value="MCL1044687.1"/>
    <property type="molecule type" value="Genomic_DNA"/>
</dbReference>
<feature type="chain" id="PRO_5046309761" evidence="1">
    <location>
        <begin position="31"/>
        <end position="423"/>
    </location>
</feature>